<dbReference type="Proteomes" id="UP000427716">
    <property type="component" value="Chromosome"/>
</dbReference>
<evidence type="ECO:0000313" key="3">
    <source>
        <dbReference type="EMBL" id="QGT78157.1"/>
    </source>
</evidence>
<proteinExistence type="inferred from homology"/>
<dbReference type="GO" id="GO:0000987">
    <property type="term" value="F:cis-regulatory region sequence-specific DNA binding"/>
    <property type="evidence" value="ECO:0007669"/>
    <property type="project" value="InterPro"/>
</dbReference>
<dbReference type="KEGG" id="ghl:GM160_04180"/>
<protein>
    <submittedName>
        <fullName evidence="3">Type II toxin-antitoxin system RelB/DinJ family antitoxin</fullName>
    </submittedName>
</protein>
<sequence>MNTDAYVRARIDGETKKRAVAALDDMGLSVSDAIRMLMQYIADEKQLPFAVKTPNNRTIRAMNELEEGRGARFDDVETMFQDLES</sequence>
<organism evidence="3 4">
    <name type="scientific">Guyparkeria halophila</name>
    <dbReference type="NCBI Taxonomy" id="47960"/>
    <lineage>
        <taxon>Bacteria</taxon>
        <taxon>Pseudomonadati</taxon>
        <taxon>Pseudomonadota</taxon>
        <taxon>Gammaproteobacteria</taxon>
        <taxon>Chromatiales</taxon>
        <taxon>Thioalkalibacteraceae</taxon>
        <taxon>Guyparkeria</taxon>
    </lineage>
</organism>
<dbReference type="PANTHER" id="PTHR38781">
    <property type="entry name" value="ANTITOXIN DINJ-RELATED"/>
    <property type="match status" value="1"/>
</dbReference>
<evidence type="ECO:0000313" key="4">
    <source>
        <dbReference type="Proteomes" id="UP000427716"/>
    </source>
</evidence>
<dbReference type="GO" id="GO:0006355">
    <property type="term" value="P:regulation of DNA-templated transcription"/>
    <property type="evidence" value="ECO:0007669"/>
    <property type="project" value="InterPro"/>
</dbReference>
<accession>A0A6I6D1Y7</accession>
<name>A0A6I6D1Y7_9GAMM</name>
<evidence type="ECO:0000256" key="2">
    <source>
        <dbReference type="ARBA" id="ARBA00022649"/>
    </source>
</evidence>
<comment type="similarity">
    <text evidence="1">Belongs to the RelB/DinJ antitoxin family.</text>
</comment>
<dbReference type="InterPro" id="IPR007337">
    <property type="entry name" value="RelB/DinJ"/>
</dbReference>
<dbReference type="Pfam" id="PF04221">
    <property type="entry name" value="RelB"/>
    <property type="match status" value="1"/>
</dbReference>
<evidence type="ECO:0000256" key="1">
    <source>
        <dbReference type="ARBA" id="ARBA00010562"/>
    </source>
</evidence>
<reference evidence="3 4" key="1">
    <citation type="submission" date="2019-11" db="EMBL/GenBank/DDBJ databases">
        <authorList>
            <person name="Zhang J."/>
            <person name="Sun C."/>
        </authorList>
    </citation>
    <scope>NUCLEOTIDE SEQUENCE [LARGE SCALE GENOMIC DNA]</scope>
    <source>
        <strain evidence="4">sp2</strain>
    </source>
</reference>
<dbReference type="EMBL" id="CP046415">
    <property type="protein sequence ID" value="QGT78157.1"/>
    <property type="molecule type" value="Genomic_DNA"/>
</dbReference>
<keyword evidence="2" id="KW-1277">Toxin-antitoxin system</keyword>
<dbReference type="PANTHER" id="PTHR38781:SF1">
    <property type="entry name" value="ANTITOXIN DINJ-RELATED"/>
    <property type="match status" value="1"/>
</dbReference>
<dbReference type="AlphaFoldDB" id="A0A6I6D1Y7"/>
<dbReference type="NCBIfam" id="TIGR02384">
    <property type="entry name" value="RelB_DinJ"/>
    <property type="match status" value="1"/>
</dbReference>
<dbReference type="InterPro" id="IPR026262">
    <property type="entry name" value="DinJ"/>
</dbReference>
<dbReference type="PIRSF" id="PIRSF003108">
    <property type="entry name" value="DinJ"/>
    <property type="match status" value="1"/>
</dbReference>
<dbReference type="GO" id="GO:0044010">
    <property type="term" value="P:single-species biofilm formation"/>
    <property type="evidence" value="ECO:0007669"/>
    <property type="project" value="InterPro"/>
</dbReference>
<gene>
    <name evidence="3" type="ORF">GM160_04180</name>
</gene>
<dbReference type="InterPro" id="IPR013321">
    <property type="entry name" value="Arc_rbn_hlx_hlx"/>
</dbReference>
<dbReference type="Gene3D" id="1.10.1220.10">
    <property type="entry name" value="Met repressor-like"/>
    <property type="match status" value="1"/>
</dbReference>
<keyword evidence="4" id="KW-1185">Reference proteome</keyword>
<dbReference type="GO" id="GO:0015643">
    <property type="term" value="F:toxic substance binding"/>
    <property type="evidence" value="ECO:0007669"/>
    <property type="project" value="InterPro"/>
</dbReference>
<dbReference type="RefSeq" id="WP_156573401.1">
    <property type="nucleotide sequence ID" value="NZ_CP046415.1"/>
</dbReference>
<dbReference type="GO" id="GO:0006351">
    <property type="term" value="P:DNA-templated transcription"/>
    <property type="evidence" value="ECO:0007669"/>
    <property type="project" value="TreeGrafter"/>
</dbReference>